<comment type="caution">
    <text evidence="2">The sequence shown here is derived from an EMBL/GenBank/DDBJ whole genome shotgun (WGS) entry which is preliminary data.</text>
</comment>
<organism evidence="2">
    <name type="scientific">Fervidobacterium thailandense</name>
    <dbReference type="NCBI Taxonomy" id="1008305"/>
    <lineage>
        <taxon>Bacteria</taxon>
        <taxon>Thermotogati</taxon>
        <taxon>Thermotogota</taxon>
        <taxon>Thermotogae</taxon>
        <taxon>Thermotogales</taxon>
        <taxon>Fervidobacteriaceae</taxon>
        <taxon>Fervidobacterium</taxon>
    </lineage>
</organism>
<name>A0A7C4RXC9_9BACT</name>
<feature type="region of interest" description="Disordered" evidence="1">
    <location>
        <begin position="1"/>
        <end position="49"/>
    </location>
</feature>
<evidence type="ECO:0000256" key="1">
    <source>
        <dbReference type="SAM" id="MobiDB-lite"/>
    </source>
</evidence>
<sequence length="247" mass="28542">MKQRIVRSPKPGNKLITKPSLEEVIGSTDRTDNTISPELSEPIDNDDQSYTESKLSEELEAIQLNPEVGLLPSKEFTCAIVKTERGYRIINFSQVAIAEGLINAIKSFPYFEKLDSEKLLHLLTDERTTSDLFEVKRGQLSKSIVLLPNFETITLSMMKRKRGKNEPADDKYYRIFRSIILKHVDEINQLNANDFENVTTFEEFCEKFFKKVGIISDEKLNILDALQHSKRAMKVLKEYYEFFCKKS</sequence>
<gene>
    <name evidence="2" type="ORF">ENT77_08075</name>
</gene>
<protein>
    <submittedName>
        <fullName evidence="2">Uncharacterized protein</fullName>
    </submittedName>
</protein>
<dbReference type="AlphaFoldDB" id="A0A7C4RXC9"/>
<accession>A0A7C4RXC9</accession>
<dbReference type="EMBL" id="DSZY01000038">
    <property type="protein sequence ID" value="HGU41137.1"/>
    <property type="molecule type" value="Genomic_DNA"/>
</dbReference>
<reference evidence="2" key="1">
    <citation type="journal article" date="2020" name="mSystems">
        <title>Genome- and Community-Level Interaction Insights into Carbon Utilization and Element Cycling Functions of Hydrothermarchaeota in Hydrothermal Sediment.</title>
        <authorList>
            <person name="Zhou Z."/>
            <person name="Liu Y."/>
            <person name="Xu W."/>
            <person name="Pan J."/>
            <person name="Luo Z.H."/>
            <person name="Li M."/>
        </authorList>
    </citation>
    <scope>NUCLEOTIDE SEQUENCE [LARGE SCALE GENOMIC DNA]</scope>
    <source>
        <strain evidence="2">SpSt-609</strain>
    </source>
</reference>
<proteinExistence type="predicted"/>
<evidence type="ECO:0000313" key="2">
    <source>
        <dbReference type="EMBL" id="HGU41137.1"/>
    </source>
</evidence>